<dbReference type="SUPFAM" id="SSF56784">
    <property type="entry name" value="HAD-like"/>
    <property type="match status" value="1"/>
</dbReference>
<dbReference type="InterPro" id="IPR036412">
    <property type="entry name" value="HAD-like_sf"/>
</dbReference>
<dbReference type="InterPro" id="IPR006439">
    <property type="entry name" value="HAD-SF_hydro_IA"/>
</dbReference>
<dbReference type="InterPro" id="IPR023214">
    <property type="entry name" value="HAD_sf"/>
</dbReference>
<dbReference type="Gene3D" id="3.40.50.1000">
    <property type="entry name" value="HAD superfamily/HAD-like"/>
    <property type="match status" value="1"/>
</dbReference>
<dbReference type="NCBIfam" id="TIGR01509">
    <property type="entry name" value="HAD-SF-IA-v3"/>
    <property type="match status" value="1"/>
</dbReference>
<dbReference type="SFLD" id="SFLDS00003">
    <property type="entry name" value="Haloacid_Dehalogenase"/>
    <property type="match status" value="1"/>
</dbReference>
<evidence type="ECO:0000313" key="2">
    <source>
        <dbReference type="Proteomes" id="UP001341259"/>
    </source>
</evidence>
<dbReference type="Proteomes" id="UP001341259">
    <property type="component" value="Chromosome"/>
</dbReference>
<accession>A0ABZ1P5N6</accession>
<dbReference type="PANTHER" id="PTHR43434:SF1">
    <property type="entry name" value="PHOSPHOGLYCOLATE PHOSPHATASE"/>
    <property type="match status" value="1"/>
</dbReference>
<dbReference type="Gene3D" id="1.10.150.240">
    <property type="entry name" value="Putative phosphatase, domain 2"/>
    <property type="match status" value="1"/>
</dbReference>
<dbReference type="GO" id="GO:0016787">
    <property type="term" value="F:hydrolase activity"/>
    <property type="evidence" value="ECO:0007669"/>
    <property type="project" value="UniProtKB-KW"/>
</dbReference>
<dbReference type="InterPro" id="IPR023198">
    <property type="entry name" value="PGP-like_dom2"/>
</dbReference>
<keyword evidence="2" id="KW-1185">Reference proteome</keyword>
<keyword evidence="1" id="KW-0378">Hydrolase</keyword>
<organism evidence="1 2">
    <name type="scientific">Streptomyces violaceus</name>
    <name type="common">Streptomyces venezuelae</name>
    <dbReference type="NCBI Taxonomy" id="1936"/>
    <lineage>
        <taxon>Bacteria</taxon>
        <taxon>Bacillati</taxon>
        <taxon>Actinomycetota</taxon>
        <taxon>Actinomycetes</taxon>
        <taxon>Kitasatosporales</taxon>
        <taxon>Streptomycetaceae</taxon>
        <taxon>Streptomyces</taxon>
    </lineage>
</organism>
<protein>
    <submittedName>
        <fullName evidence="1">HAD-IA family hydrolase</fullName>
    </submittedName>
</protein>
<sequence length="230" mass="24288">MQEMLTASERTLTVQEPLDVRSPSAVVWDMDGTLIDSSSAVPDAFIETVMALGGAVRSRAEVVALYSLGPPHAMLSRMLERPCSGPEVDLYHEALARCAARVTPCAGVRTTLDRLRPVVPMAVFTGASRRAADILLTAVGLREHFSVVVGGDEIERPKPDPEGVLTACALLRVPADACVYVGDAPTDLEAARRAGALAAAAGWGHLYNASAPADFVLKTPEDLAARLLST</sequence>
<dbReference type="NCBIfam" id="TIGR01549">
    <property type="entry name" value="HAD-SF-IA-v1"/>
    <property type="match status" value="1"/>
</dbReference>
<dbReference type="Pfam" id="PF00702">
    <property type="entry name" value="Hydrolase"/>
    <property type="match status" value="1"/>
</dbReference>
<dbReference type="InterPro" id="IPR050155">
    <property type="entry name" value="HAD-like_hydrolase_sf"/>
</dbReference>
<dbReference type="SFLD" id="SFLDG01129">
    <property type="entry name" value="C1.5:_HAD__Beta-PGM__Phosphata"/>
    <property type="match status" value="1"/>
</dbReference>
<proteinExistence type="predicted"/>
<gene>
    <name evidence="1" type="ORF">OHB29_42880</name>
</gene>
<name>A0ABZ1P5N6_STRVL</name>
<evidence type="ECO:0000313" key="1">
    <source>
        <dbReference type="EMBL" id="WUG99151.1"/>
    </source>
</evidence>
<dbReference type="EMBL" id="CP107906">
    <property type="protein sequence ID" value="WUG99151.1"/>
    <property type="molecule type" value="Genomic_DNA"/>
</dbReference>
<dbReference type="RefSeq" id="WP_328347663.1">
    <property type="nucleotide sequence ID" value="NZ_CP107906.1"/>
</dbReference>
<reference evidence="1 2" key="1">
    <citation type="submission" date="2022-10" db="EMBL/GenBank/DDBJ databases">
        <title>The complete genomes of actinobacterial strains from the NBC collection.</title>
        <authorList>
            <person name="Joergensen T.S."/>
            <person name="Alvarez Arevalo M."/>
            <person name="Sterndorff E.B."/>
            <person name="Faurdal D."/>
            <person name="Vuksanovic O."/>
            <person name="Mourched A.-S."/>
            <person name="Charusanti P."/>
            <person name="Shaw S."/>
            <person name="Blin K."/>
            <person name="Weber T."/>
        </authorList>
    </citation>
    <scope>NUCLEOTIDE SEQUENCE [LARGE SCALE GENOMIC DNA]</scope>
    <source>
        <strain evidence="1 2">NBC_00456</strain>
    </source>
</reference>
<dbReference type="PANTHER" id="PTHR43434">
    <property type="entry name" value="PHOSPHOGLYCOLATE PHOSPHATASE"/>
    <property type="match status" value="1"/>
</dbReference>